<feature type="non-terminal residue" evidence="10">
    <location>
        <position position="1"/>
    </location>
</feature>
<dbReference type="AlphaFoldDB" id="A0AAV7BL27"/>
<dbReference type="InterPro" id="IPR050850">
    <property type="entry name" value="Peptidase_S1_Elastase_sf"/>
</dbReference>
<comment type="subcellular location">
    <subcellularLocation>
        <location evidence="1">Secreted</location>
    </subcellularLocation>
</comment>
<evidence type="ECO:0000259" key="9">
    <source>
        <dbReference type="PROSITE" id="PS50240"/>
    </source>
</evidence>
<evidence type="ECO:0000256" key="8">
    <source>
        <dbReference type="ARBA" id="ARBA00024195"/>
    </source>
</evidence>
<dbReference type="CDD" id="cd00190">
    <property type="entry name" value="Tryp_SPc"/>
    <property type="match status" value="1"/>
</dbReference>
<evidence type="ECO:0000313" key="10">
    <source>
        <dbReference type="EMBL" id="KAG8573312.1"/>
    </source>
</evidence>
<organism evidence="10 11">
    <name type="scientific">Engystomops pustulosus</name>
    <name type="common">Tungara frog</name>
    <name type="synonym">Physalaemus pustulosus</name>
    <dbReference type="NCBI Taxonomy" id="76066"/>
    <lineage>
        <taxon>Eukaryota</taxon>
        <taxon>Metazoa</taxon>
        <taxon>Chordata</taxon>
        <taxon>Craniata</taxon>
        <taxon>Vertebrata</taxon>
        <taxon>Euteleostomi</taxon>
        <taxon>Amphibia</taxon>
        <taxon>Batrachia</taxon>
        <taxon>Anura</taxon>
        <taxon>Neobatrachia</taxon>
        <taxon>Hyloidea</taxon>
        <taxon>Leptodactylidae</taxon>
        <taxon>Leiuperinae</taxon>
        <taxon>Engystomops</taxon>
    </lineage>
</organism>
<dbReference type="GO" id="GO:0005615">
    <property type="term" value="C:extracellular space"/>
    <property type="evidence" value="ECO:0007669"/>
    <property type="project" value="TreeGrafter"/>
</dbReference>
<dbReference type="SUPFAM" id="SSF50494">
    <property type="entry name" value="Trypsin-like serine proteases"/>
    <property type="match status" value="1"/>
</dbReference>
<dbReference type="InterPro" id="IPR033116">
    <property type="entry name" value="TRYPSIN_SER"/>
</dbReference>
<keyword evidence="2" id="KW-0964">Secreted</keyword>
<keyword evidence="5" id="KW-0720">Serine protease</keyword>
<evidence type="ECO:0000256" key="3">
    <source>
        <dbReference type="ARBA" id="ARBA00022670"/>
    </source>
</evidence>
<dbReference type="GO" id="GO:0006508">
    <property type="term" value="P:proteolysis"/>
    <property type="evidence" value="ECO:0007669"/>
    <property type="project" value="UniProtKB-KW"/>
</dbReference>
<keyword evidence="6" id="KW-0106">Calcium</keyword>
<evidence type="ECO:0000256" key="6">
    <source>
        <dbReference type="ARBA" id="ARBA00022837"/>
    </source>
</evidence>
<dbReference type="FunFam" id="2.40.10.10:FF:000002">
    <property type="entry name" value="Transmembrane protease serine"/>
    <property type="match status" value="1"/>
</dbReference>
<reference evidence="10" key="1">
    <citation type="thesis" date="2020" institute="ProQuest LLC" country="789 East Eisenhower Parkway, Ann Arbor, MI, USA">
        <title>Comparative Genomics and Chromosome Evolution.</title>
        <authorList>
            <person name="Mudd A.B."/>
        </authorList>
    </citation>
    <scope>NUCLEOTIDE SEQUENCE</scope>
    <source>
        <strain evidence="10">237g6f4</strain>
        <tissue evidence="10">Blood</tissue>
    </source>
</reference>
<proteinExistence type="inferred from homology"/>
<comment type="similarity">
    <text evidence="8">Belongs to the peptidase S1 family. CLIP subfamily.</text>
</comment>
<dbReference type="InterPro" id="IPR043504">
    <property type="entry name" value="Peptidase_S1_PA_chymotrypsin"/>
</dbReference>
<evidence type="ECO:0000256" key="2">
    <source>
        <dbReference type="ARBA" id="ARBA00022525"/>
    </source>
</evidence>
<dbReference type="EMBL" id="WNYA01000005">
    <property type="protein sequence ID" value="KAG8573312.1"/>
    <property type="molecule type" value="Genomic_DNA"/>
</dbReference>
<feature type="domain" description="Peptidase S1" evidence="9">
    <location>
        <begin position="1"/>
        <end position="147"/>
    </location>
</feature>
<evidence type="ECO:0000256" key="4">
    <source>
        <dbReference type="ARBA" id="ARBA00022801"/>
    </source>
</evidence>
<dbReference type="InterPro" id="IPR001254">
    <property type="entry name" value="Trypsin_dom"/>
</dbReference>
<dbReference type="InterPro" id="IPR009003">
    <property type="entry name" value="Peptidase_S1_PA"/>
</dbReference>
<keyword evidence="3" id="KW-0645">Protease</keyword>
<evidence type="ECO:0000256" key="7">
    <source>
        <dbReference type="ARBA" id="ARBA00023157"/>
    </source>
</evidence>
<comment type="caution">
    <text evidence="10">The sequence shown here is derived from an EMBL/GenBank/DDBJ whole genome shotgun (WGS) entry which is preliminary data.</text>
</comment>
<dbReference type="PANTHER" id="PTHR24257:SF0">
    <property type="entry name" value="CHYMOTRYPSIN-LIKE ELASTASE FAMILY MEMBER 1"/>
    <property type="match status" value="1"/>
</dbReference>
<sequence>YDIAMLRLSQSAFDNGYVAIARLPSADDILPGTTTCYVTGWGVTHVGGGVPPKLQEAELPIVPVSVCSQPEWWGEDARDNMICAGGDGLKSGCSGDSGGPLSCYRNGAWEVHGIVSYGLVPFCSTYQKPTVFTRVSAFTDWIYKVIDDGR</sequence>
<dbReference type="PANTHER" id="PTHR24257">
    <property type="entry name" value="CHYMOTRYPSIN-LIKE ELASTASE FAMILY MEMBER"/>
    <property type="match status" value="1"/>
</dbReference>
<dbReference type="Pfam" id="PF00089">
    <property type="entry name" value="Trypsin"/>
    <property type="match status" value="1"/>
</dbReference>
<dbReference type="GO" id="GO:0004252">
    <property type="term" value="F:serine-type endopeptidase activity"/>
    <property type="evidence" value="ECO:0007669"/>
    <property type="project" value="InterPro"/>
</dbReference>
<dbReference type="PROSITE" id="PS50240">
    <property type="entry name" value="TRYPSIN_DOM"/>
    <property type="match status" value="1"/>
</dbReference>
<keyword evidence="4" id="KW-0378">Hydrolase</keyword>
<evidence type="ECO:0000256" key="5">
    <source>
        <dbReference type="ARBA" id="ARBA00022825"/>
    </source>
</evidence>
<keyword evidence="11" id="KW-1185">Reference proteome</keyword>
<dbReference type="Gene3D" id="2.40.10.10">
    <property type="entry name" value="Trypsin-like serine proteases"/>
    <property type="match status" value="2"/>
</dbReference>
<evidence type="ECO:0000256" key="1">
    <source>
        <dbReference type="ARBA" id="ARBA00004613"/>
    </source>
</evidence>
<evidence type="ECO:0000313" key="11">
    <source>
        <dbReference type="Proteomes" id="UP000824782"/>
    </source>
</evidence>
<protein>
    <recommendedName>
        <fullName evidence="9">Peptidase S1 domain-containing protein</fullName>
    </recommendedName>
</protein>
<dbReference type="SMART" id="SM00020">
    <property type="entry name" value="Tryp_SPc"/>
    <property type="match status" value="1"/>
</dbReference>
<dbReference type="Proteomes" id="UP000824782">
    <property type="component" value="Unassembled WGS sequence"/>
</dbReference>
<gene>
    <name evidence="10" type="ORF">GDO81_012356</name>
</gene>
<dbReference type="PROSITE" id="PS00135">
    <property type="entry name" value="TRYPSIN_SER"/>
    <property type="match status" value="1"/>
</dbReference>
<keyword evidence="7" id="KW-1015">Disulfide bond</keyword>
<name>A0AAV7BL27_ENGPU</name>
<accession>A0AAV7BL27</accession>